<organism evidence="2 3">
    <name type="scientific">Caballeronia sordidicola</name>
    <name type="common">Burkholderia sordidicola</name>
    <dbReference type="NCBI Taxonomy" id="196367"/>
    <lineage>
        <taxon>Bacteria</taxon>
        <taxon>Pseudomonadati</taxon>
        <taxon>Pseudomonadota</taxon>
        <taxon>Betaproteobacteria</taxon>
        <taxon>Burkholderiales</taxon>
        <taxon>Burkholderiaceae</taxon>
        <taxon>Caballeronia</taxon>
    </lineage>
</organism>
<feature type="region of interest" description="Disordered" evidence="1">
    <location>
        <begin position="1"/>
        <end position="39"/>
    </location>
</feature>
<feature type="compositionally biased region" description="Basic and acidic residues" evidence="1">
    <location>
        <begin position="16"/>
        <end position="25"/>
    </location>
</feature>
<comment type="caution">
    <text evidence="2">The sequence shown here is derived from an EMBL/GenBank/DDBJ whole genome shotgun (WGS) entry which is preliminary data.</text>
</comment>
<dbReference type="Proteomes" id="UP000194546">
    <property type="component" value="Unassembled WGS sequence"/>
</dbReference>
<proteinExistence type="predicted"/>
<sequence length="39" mass="4334">MQGHAGHHAAANMINKNHEQDEAAKKVQLNQSLRFSLHA</sequence>
<reference evidence="2 3" key="1">
    <citation type="submission" date="2017-03" db="EMBL/GenBank/DDBJ databases">
        <title>Genome analysis of strain PAMC 26510.</title>
        <authorList>
            <person name="Oh H.-M."/>
            <person name="Yang J.-A."/>
        </authorList>
    </citation>
    <scope>NUCLEOTIDE SEQUENCE [LARGE SCALE GENOMIC DNA]</scope>
    <source>
        <strain evidence="2 3">PAMC 26510</strain>
    </source>
</reference>
<name>A0A242N0Z6_CABSO</name>
<evidence type="ECO:0000313" key="3">
    <source>
        <dbReference type="Proteomes" id="UP000194546"/>
    </source>
</evidence>
<protein>
    <submittedName>
        <fullName evidence="2">Uncharacterized protein</fullName>
    </submittedName>
</protein>
<accession>A0A242N0Z6</accession>
<dbReference type="AlphaFoldDB" id="A0A242N0Z6"/>
<evidence type="ECO:0000313" key="2">
    <source>
        <dbReference type="EMBL" id="OTP77351.1"/>
    </source>
</evidence>
<feature type="compositionally biased region" description="Polar residues" evidence="1">
    <location>
        <begin position="28"/>
        <end position="39"/>
    </location>
</feature>
<evidence type="ECO:0000256" key="1">
    <source>
        <dbReference type="SAM" id="MobiDB-lite"/>
    </source>
</evidence>
<dbReference type="EMBL" id="NBTY01000053">
    <property type="protein sequence ID" value="OTP77351.1"/>
    <property type="molecule type" value="Genomic_DNA"/>
</dbReference>
<gene>
    <name evidence="2" type="ORF">PAMC26510_09160</name>
</gene>